<feature type="compositionally biased region" description="Low complexity" evidence="1">
    <location>
        <begin position="516"/>
        <end position="538"/>
    </location>
</feature>
<dbReference type="OrthoDB" id="3998153at2759"/>
<protein>
    <submittedName>
        <fullName evidence="2">Uncharacterized protein</fullName>
    </submittedName>
</protein>
<feature type="compositionally biased region" description="Low complexity" evidence="1">
    <location>
        <begin position="370"/>
        <end position="385"/>
    </location>
</feature>
<dbReference type="InterPro" id="IPR021216">
    <property type="entry name" value="DUF2722"/>
</dbReference>
<evidence type="ECO:0000313" key="3">
    <source>
        <dbReference type="Proteomes" id="UP000094801"/>
    </source>
</evidence>
<dbReference type="AlphaFoldDB" id="A0A1E4SZU9"/>
<feature type="compositionally biased region" description="Low complexity" evidence="1">
    <location>
        <begin position="207"/>
        <end position="230"/>
    </location>
</feature>
<evidence type="ECO:0000313" key="2">
    <source>
        <dbReference type="EMBL" id="ODV85017.1"/>
    </source>
</evidence>
<feature type="region of interest" description="Disordered" evidence="1">
    <location>
        <begin position="463"/>
        <end position="658"/>
    </location>
</feature>
<feature type="compositionally biased region" description="Low complexity" evidence="1">
    <location>
        <begin position="240"/>
        <end position="250"/>
    </location>
</feature>
<evidence type="ECO:0000256" key="1">
    <source>
        <dbReference type="SAM" id="MobiDB-lite"/>
    </source>
</evidence>
<feature type="compositionally biased region" description="Low complexity" evidence="1">
    <location>
        <begin position="463"/>
        <end position="473"/>
    </location>
</feature>
<feature type="region of interest" description="Disordered" evidence="1">
    <location>
        <begin position="370"/>
        <end position="444"/>
    </location>
</feature>
<feature type="region of interest" description="Disordered" evidence="1">
    <location>
        <begin position="195"/>
        <end position="333"/>
    </location>
</feature>
<dbReference type="EMBL" id="KV453854">
    <property type="protein sequence ID" value="ODV85017.1"/>
    <property type="molecule type" value="Genomic_DNA"/>
</dbReference>
<proteinExistence type="predicted"/>
<keyword evidence="3" id="KW-1185">Reference proteome</keyword>
<accession>A0A1E4SZU9</accession>
<reference evidence="3" key="1">
    <citation type="submission" date="2016-04" db="EMBL/GenBank/DDBJ databases">
        <title>Comparative genomics of biotechnologically important yeasts.</title>
        <authorList>
            <consortium name="DOE Joint Genome Institute"/>
            <person name="Riley R."/>
            <person name="Haridas S."/>
            <person name="Wolfe K.H."/>
            <person name="Lopes M.R."/>
            <person name="Hittinger C.T."/>
            <person name="Goker M."/>
            <person name="Salamov A."/>
            <person name="Wisecaver J."/>
            <person name="Long T.M."/>
            <person name="Aerts A.L."/>
            <person name="Barry K."/>
            <person name="Choi C."/>
            <person name="Clum A."/>
            <person name="Coughlan A.Y."/>
            <person name="Deshpande S."/>
            <person name="Douglass A.P."/>
            <person name="Hanson S.J."/>
            <person name="Klenk H.-P."/>
            <person name="Labutti K."/>
            <person name="Lapidus A."/>
            <person name="Lindquist E."/>
            <person name="Lipzen A."/>
            <person name="Meier-Kolthoff J.P."/>
            <person name="Ohm R.A."/>
            <person name="Otillar R.P."/>
            <person name="Pangilinan J."/>
            <person name="Peng Y."/>
            <person name="Rokas A."/>
            <person name="Rosa C.A."/>
            <person name="Scheuner C."/>
            <person name="Sibirny A.A."/>
            <person name="Slot J.C."/>
            <person name="Stielow J.B."/>
            <person name="Sun H."/>
            <person name="Kurtzman C.P."/>
            <person name="Blackwell M."/>
            <person name="Grigoriev I.V."/>
            <person name="Jeffries T.W."/>
        </authorList>
    </citation>
    <scope>NUCLEOTIDE SEQUENCE [LARGE SCALE GENOMIC DNA]</scope>
    <source>
        <strain evidence="3">NRRL YB-2248</strain>
    </source>
</reference>
<gene>
    <name evidence="2" type="ORF">CANARDRAFT_8147</name>
</gene>
<sequence>MSESIGNNPQTRKPDDLRNIQQQEQQPQRHASPLRKLMNSPLRDENIVESRHSDQQEKEDNPVKNESNLNANLASEVDPDISIADADADANVDAEADVEDNPDIKQLHEVFYRLLGVRLKQWPYGNEALKAMITLKMEQEKTAQEELRSKSLALSLDMLNHARYLQIPPDLIPYLFVSTTAEQMREKLEELHRFQLQSQPQEDQRWKQQQQQQHTESQPQPQQQQQQHQQQEQEQHHRGSSSLSPISQPQQPLPSPQYAYQTPSHQQRHPSMNIVPHLPPAPTPASTQTPAPATTPQTRPAEGYNSSNLQAKRQGSPVRSLGHQRSHTSTGIPAAATTVWKVKIPQQQQFQFHHWSGPNTKDTVVTTVEGTSSSTAARSSVGSDSTPSSKRKLSDSNPQQQQQQQQSQTFLKTERSDSNHSASLSPSKQDTSIHKRNRSESSNSAAVLGSPYIYRDTVGGVSYSSSHYQQSSRPQPPPPPPMSRFATPTHLQQVQPPSSPYSALRQPSQPSSTTNAPHQYQQQQQQAYYYSSPYSQQQPLPPPPPHQHQHQPQPQPHQPQQQHLQSYSFPQPPPPQYQSQQHNQQPSSENLHPFYAQQQQQQQQPYQVRGNTPLLTPLRGPNVVNQDNQRREHDSSSNSPERGKAAFAMSSMKNPPQK</sequence>
<feature type="compositionally biased region" description="Low complexity" evidence="1">
    <location>
        <begin position="558"/>
        <end position="569"/>
    </location>
</feature>
<feature type="compositionally biased region" description="Basic and acidic residues" evidence="1">
    <location>
        <begin position="42"/>
        <end position="63"/>
    </location>
</feature>
<feature type="compositionally biased region" description="Polar residues" evidence="1">
    <location>
        <begin position="419"/>
        <end position="430"/>
    </location>
</feature>
<feature type="region of interest" description="Disordered" evidence="1">
    <location>
        <begin position="1"/>
        <end position="70"/>
    </location>
</feature>
<dbReference type="Pfam" id="PF10846">
    <property type="entry name" value="DUF2722"/>
    <property type="match status" value="1"/>
</dbReference>
<feature type="compositionally biased region" description="Low complexity" evidence="1">
    <location>
        <begin position="577"/>
        <end position="588"/>
    </location>
</feature>
<name>A0A1E4SZU9_9ASCO</name>
<feature type="compositionally biased region" description="Low complexity" evidence="1">
    <location>
        <begin position="284"/>
        <end position="301"/>
    </location>
</feature>
<dbReference type="Proteomes" id="UP000094801">
    <property type="component" value="Unassembled WGS sequence"/>
</dbReference>
<feature type="compositionally biased region" description="Polar residues" evidence="1">
    <location>
        <begin position="605"/>
        <end position="614"/>
    </location>
</feature>
<feature type="compositionally biased region" description="Low complexity" evidence="1">
    <location>
        <begin position="399"/>
        <end position="408"/>
    </location>
</feature>
<organism evidence="2 3">
    <name type="scientific">[Candida] arabinofermentans NRRL YB-2248</name>
    <dbReference type="NCBI Taxonomy" id="983967"/>
    <lineage>
        <taxon>Eukaryota</taxon>
        <taxon>Fungi</taxon>
        <taxon>Dikarya</taxon>
        <taxon>Ascomycota</taxon>
        <taxon>Saccharomycotina</taxon>
        <taxon>Pichiomycetes</taxon>
        <taxon>Pichiales</taxon>
        <taxon>Pichiaceae</taxon>
        <taxon>Ogataea</taxon>
        <taxon>Ogataea/Candida clade</taxon>
    </lineage>
</organism>
<feature type="compositionally biased region" description="Polar residues" evidence="1">
    <location>
        <begin position="1"/>
        <end position="11"/>
    </location>
</feature>
<feature type="compositionally biased region" description="Polar residues" evidence="1">
    <location>
        <begin position="505"/>
        <end position="515"/>
    </location>
</feature>
<feature type="compositionally biased region" description="Polar residues" evidence="1">
    <location>
        <begin position="304"/>
        <end position="313"/>
    </location>
</feature>